<dbReference type="Pfam" id="PF12313">
    <property type="entry name" value="NPR1_like_C"/>
    <property type="match status" value="1"/>
</dbReference>
<dbReference type="RefSeq" id="XP_048126968.1">
    <property type="nucleotide sequence ID" value="XM_048271011.1"/>
</dbReference>
<dbReference type="Proteomes" id="UP000827889">
    <property type="component" value="Chromosome 10"/>
</dbReference>
<sequence length="585" mass="65311">MDNGNELSSPSSYLSNGSTDHDVLVPAMNLESGNALDLLSLSKLSSSLEKLLVGADYNYSDVEIVVEGISVGVHRCLLAARSRFFHELFKKGNGNNAGEGKPRYLMSEMVSNGRVGYEAFDVLLSYIYTGKLKPFPATVSTCVDSSCTHDACLPAINYAVELMYASATFQIKEFVMLIQRRLFYFVKEAAVEDVVPILVVASDFQLNELLSCCIERVAGSHMDSIVLEKALPHEVYTKIKVQRDKFGRAAEPMVTDVNPLLEKKIKQVHRALDSDDVELVRRLLHESNVTLDDAFALHYATAFCDPKVFKEVLGLGLADLNLKDSQGYTVLHLAARRKAPSILMALLAKGACAVERMSDVQTAVTICRRSTRPKDYNQETKQGQESNKDRICIDVLEREMQCISVAGYMSNYVSISTDATADDIMRLDYLASRVKFAGTFFPAEAKLAMEIADAEWTSLYKVLASKSLNGKQVDLNEGPAFCANELQLKLQALRRTGILKMSACKIILMDWFLTKPWMMSANDLEFCVHALDRCVYPRLMNITSPKHFSSLWLLVCKLYNADRHLFCYAISTMKSIQSFCTKVFT</sequence>
<keyword evidence="4" id="KW-0040">ANK repeat</keyword>
<name>A0ABM3GRI5_9MYRT</name>
<evidence type="ECO:0000256" key="5">
    <source>
        <dbReference type="PROSITE-ProRule" id="PRU01391"/>
    </source>
</evidence>
<evidence type="ECO:0000256" key="2">
    <source>
        <dbReference type="ARBA" id="ARBA00022821"/>
    </source>
</evidence>
<feature type="repeat" description="ANK" evidence="4">
    <location>
        <begin position="326"/>
        <end position="351"/>
    </location>
</feature>
<dbReference type="GeneID" id="115730266"/>
<comment type="similarity">
    <text evidence="3">Belongs to the plant 'ANKYRIN-BTB/POZ' family. 'NPR1-like' subfamily.</text>
</comment>
<reference evidence="9" key="1">
    <citation type="submission" date="2025-08" db="UniProtKB">
        <authorList>
            <consortium name="RefSeq"/>
        </authorList>
    </citation>
    <scope>IDENTIFICATION</scope>
    <source>
        <tissue evidence="9">Leaf</tissue>
    </source>
</reference>
<dbReference type="InterPro" id="IPR036770">
    <property type="entry name" value="Ankyrin_rpt-contain_sf"/>
</dbReference>
<feature type="domain" description="BTB" evidence="6">
    <location>
        <begin position="60"/>
        <end position="136"/>
    </location>
</feature>
<dbReference type="SUPFAM" id="SSF54695">
    <property type="entry name" value="POZ domain"/>
    <property type="match status" value="1"/>
</dbReference>
<dbReference type="Gene3D" id="1.25.40.20">
    <property type="entry name" value="Ankyrin repeat-containing domain"/>
    <property type="match status" value="1"/>
</dbReference>
<dbReference type="Gene3D" id="3.30.710.10">
    <property type="entry name" value="Potassium Channel Kv1.1, Chain A"/>
    <property type="match status" value="1"/>
</dbReference>
<accession>A0ABM3GRI5</accession>
<dbReference type="CDD" id="cd18310">
    <property type="entry name" value="BTB_POZ_NPR_plant"/>
    <property type="match status" value="1"/>
</dbReference>
<keyword evidence="5" id="KW-0863">Zinc-finger</keyword>
<evidence type="ECO:0000256" key="4">
    <source>
        <dbReference type="PROSITE-ProRule" id="PRU00023"/>
    </source>
</evidence>
<dbReference type="Pfam" id="PF12796">
    <property type="entry name" value="Ank_2"/>
    <property type="match status" value="1"/>
</dbReference>
<evidence type="ECO:0000313" key="9">
    <source>
        <dbReference type="RefSeq" id="XP_048126968.1"/>
    </source>
</evidence>
<dbReference type="Pfam" id="PF00651">
    <property type="entry name" value="BTB"/>
    <property type="match status" value="1"/>
</dbReference>
<dbReference type="InterPro" id="IPR057250">
    <property type="entry name" value="Znf_C2HC_NPR-type"/>
</dbReference>
<dbReference type="PROSITE" id="PS50097">
    <property type="entry name" value="BTB"/>
    <property type="match status" value="1"/>
</dbReference>
<organism evidence="8 9">
    <name type="scientific">Rhodamnia argentea</name>
    <dbReference type="NCBI Taxonomy" id="178133"/>
    <lineage>
        <taxon>Eukaryota</taxon>
        <taxon>Viridiplantae</taxon>
        <taxon>Streptophyta</taxon>
        <taxon>Embryophyta</taxon>
        <taxon>Tracheophyta</taxon>
        <taxon>Spermatophyta</taxon>
        <taxon>Magnoliopsida</taxon>
        <taxon>eudicotyledons</taxon>
        <taxon>Gunneridae</taxon>
        <taxon>Pentapetalae</taxon>
        <taxon>rosids</taxon>
        <taxon>malvids</taxon>
        <taxon>Myrtales</taxon>
        <taxon>Myrtaceae</taxon>
        <taxon>Myrtoideae</taxon>
        <taxon>Myrteae</taxon>
        <taxon>Australasian group</taxon>
        <taxon>Rhodamnia</taxon>
    </lineage>
</organism>
<keyword evidence="8" id="KW-1185">Reference proteome</keyword>
<dbReference type="PROSITE" id="PS52046">
    <property type="entry name" value="ZF_C2HC_NPR"/>
    <property type="match status" value="1"/>
</dbReference>
<evidence type="ECO:0000256" key="3">
    <source>
        <dbReference type="ARBA" id="ARBA00044947"/>
    </source>
</evidence>
<evidence type="ECO:0000256" key="1">
    <source>
        <dbReference type="ARBA" id="ARBA00004906"/>
    </source>
</evidence>
<dbReference type="PANTHER" id="PTHR46475">
    <property type="entry name" value="REGULATORY PROTEIN NPR3"/>
    <property type="match status" value="1"/>
</dbReference>
<dbReference type="PROSITE" id="PS50297">
    <property type="entry name" value="ANK_REP_REGION"/>
    <property type="match status" value="1"/>
</dbReference>
<keyword evidence="2" id="KW-0611">Plant defense</keyword>
<dbReference type="SMART" id="SM00225">
    <property type="entry name" value="BTB"/>
    <property type="match status" value="1"/>
</dbReference>
<comment type="pathway">
    <text evidence="1">Protein modification; protein ubiquitination.</text>
</comment>
<evidence type="ECO:0000313" key="8">
    <source>
        <dbReference type="Proteomes" id="UP000827889"/>
    </source>
</evidence>
<feature type="domain" description="C2HC NPR-type" evidence="7">
    <location>
        <begin position="139"/>
        <end position="153"/>
    </location>
</feature>
<dbReference type="InterPro" id="IPR044292">
    <property type="entry name" value="NPR"/>
</dbReference>
<dbReference type="PROSITE" id="PS50088">
    <property type="entry name" value="ANK_REPEAT"/>
    <property type="match status" value="1"/>
</dbReference>
<dbReference type="InterPro" id="IPR000210">
    <property type="entry name" value="BTB/POZ_dom"/>
</dbReference>
<evidence type="ECO:0000259" key="6">
    <source>
        <dbReference type="PROSITE" id="PS50097"/>
    </source>
</evidence>
<dbReference type="PANTHER" id="PTHR46475:SF7">
    <property type="entry name" value="REGULATORY PROTEIN, PUTATIVE-RELATED"/>
    <property type="match status" value="1"/>
</dbReference>
<keyword evidence="5" id="KW-0862">Zinc</keyword>
<dbReference type="SUPFAM" id="SSF48403">
    <property type="entry name" value="Ankyrin repeat"/>
    <property type="match status" value="1"/>
</dbReference>
<comment type="caution">
    <text evidence="5">Lacks conserved residue(s) required for the propagation of feature annotation.</text>
</comment>
<gene>
    <name evidence="9" type="primary">LOC115730266</name>
</gene>
<dbReference type="InterPro" id="IPR021094">
    <property type="entry name" value="NPR1/NIM1-like_C"/>
</dbReference>
<keyword evidence="5" id="KW-0479">Metal-binding</keyword>
<dbReference type="InterPro" id="IPR002110">
    <property type="entry name" value="Ankyrin_rpt"/>
</dbReference>
<evidence type="ECO:0000259" key="7">
    <source>
        <dbReference type="PROSITE" id="PS52046"/>
    </source>
</evidence>
<proteinExistence type="inferred from homology"/>
<dbReference type="InterPro" id="IPR011333">
    <property type="entry name" value="SKP1/BTB/POZ_sf"/>
</dbReference>
<protein>
    <submittedName>
        <fullName evidence="9">BTB/POZ domain and ankyrin repeat-containing protein NPR1-like isoform X1</fullName>
    </submittedName>
</protein>